<protein>
    <submittedName>
        <fullName evidence="1">Uncharacterized protein</fullName>
    </submittedName>
</protein>
<dbReference type="InterPro" id="IPR043918">
    <property type="entry name" value="DUF5760"/>
</dbReference>
<dbReference type="Pfam" id="PF19064">
    <property type="entry name" value="DUF5760"/>
    <property type="match status" value="1"/>
</dbReference>
<organism evidence="1">
    <name type="scientific">viral metagenome</name>
    <dbReference type="NCBI Taxonomy" id="1070528"/>
    <lineage>
        <taxon>unclassified sequences</taxon>
        <taxon>metagenomes</taxon>
        <taxon>organismal metagenomes</taxon>
    </lineage>
</organism>
<dbReference type="AlphaFoldDB" id="A0A6C0IG04"/>
<dbReference type="EMBL" id="MN740154">
    <property type="protein sequence ID" value="QHT90423.1"/>
    <property type="molecule type" value="Genomic_DNA"/>
</dbReference>
<proteinExistence type="predicted"/>
<name>A0A6C0IG04_9ZZZZ</name>
<sequence length="123" mass="14550">MEKEDLVRIIKEWVKNDNETRTLQKEIIKRKLDKKNITIRLMEIMKQNQIDCFDINDGHILYKKKTVKKSITKSLLMNILSNYYEGNEEKATEVNAYIMDNRPVITTESIVRKINTKQLDSSS</sequence>
<evidence type="ECO:0000313" key="1">
    <source>
        <dbReference type="EMBL" id="QHT90423.1"/>
    </source>
</evidence>
<accession>A0A6C0IG04</accession>
<reference evidence="1" key="1">
    <citation type="journal article" date="2020" name="Nature">
        <title>Giant virus diversity and host interactions through global metagenomics.</title>
        <authorList>
            <person name="Schulz F."/>
            <person name="Roux S."/>
            <person name="Paez-Espino D."/>
            <person name="Jungbluth S."/>
            <person name="Walsh D.A."/>
            <person name="Denef V.J."/>
            <person name="McMahon K.D."/>
            <person name="Konstantinidis K.T."/>
            <person name="Eloe-Fadrosh E.A."/>
            <person name="Kyrpides N.C."/>
            <person name="Woyke T."/>
        </authorList>
    </citation>
    <scope>NUCLEOTIDE SEQUENCE</scope>
    <source>
        <strain evidence="1">GVMAG-M-3300023184-68</strain>
    </source>
</reference>